<dbReference type="PRINTS" id="PR00032">
    <property type="entry name" value="HTHARAC"/>
</dbReference>
<comment type="caution">
    <text evidence="5">The sequence shown here is derived from an EMBL/GenBank/DDBJ whole genome shotgun (WGS) entry which is preliminary data.</text>
</comment>
<keyword evidence="2" id="KW-0238">DNA-binding</keyword>
<dbReference type="Proteomes" id="UP001209916">
    <property type="component" value="Unassembled WGS sequence"/>
</dbReference>
<evidence type="ECO:0000256" key="2">
    <source>
        <dbReference type="ARBA" id="ARBA00023125"/>
    </source>
</evidence>
<dbReference type="InterPro" id="IPR020449">
    <property type="entry name" value="Tscrpt_reg_AraC-type_HTH"/>
</dbReference>
<evidence type="ECO:0000259" key="4">
    <source>
        <dbReference type="PROSITE" id="PS01124"/>
    </source>
</evidence>
<keyword evidence="3" id="KW-0804">Transcription</keyword>
<dbReference type="InterPro" id="IPR035418">
    <property type="entry name" value="AraC-bd_2"/>
</dbReference>
<dbReference type="PROSITE" id="PS00041">
    <property type="entry name" value="HTH_ARAC_FAMILY_1"/>
    <property type="match status" value="1"/>
</dbReference>
<dbReference type="PROSITE" id="PS01124">
    <property type="entry name" value="HTH_ARAC_FAMILY_2"/>
    <property type="match status" value="1"/>
</dbReference>
<dbReference type="SUPFAM" id="SSF46689">
    <property type="entry name" value="Homeodomain-like"/>
    <property type="match status" value="1"/>
</dbReference>
<evidence type="ECO:0000313" key="6">
    <source>
        <dbReference type="Proteomes" id="UP001209916"/>
    </source>
</evidence>
<dbReference type="SMART" id="SM00342">
    <property type="entry name" value="HTH_ARAC"/>
    <property type="match status" value="1"/>
</dbReference>
<evidence type="ECO:0000313" key="5">
    <source>
        <dbReference type="EMBL" id="MCX5464913.1"/>
    </source>
</evidence>
<protein>
    <submittedName>
        <fullName evidence="5">Helix-turn-helix domain-containing protein</fullName>
    </submittedName>
</protein>
<accession>A0ABT3VN37</accession>
<dbReference type="InterPro" id="IPR018060">
    <property type="entry name" value="HTH_AraC"/>
</dbReference>
<feature type="domain" description="HTH araC/xylS-type" evidence="4">
    <location>
        <begin position="214"/>
        <end position="315"/>
    </location>
</feature>
<dbReference type="PANTHER" id="PTHR46796:SF6">
    <property type="entry name" value="ARAC SUBFAMILY"/>
    <property type="match status" value="1"/>
</dbReference>
<keyword evidence="6" id="KW-1185">Reference proteome</keyword>
<evidence type="ECO:0000256" key="1">
    <source>
        <dbReference type="ARBA" id="ARBA00023015"/>
    </source>
</evidence>
<organism evidence="5 6">
    <name type="scientific">Alcaligenes parafaecalis</name>
    <dbReference type="NCBI Taxonomy" id="171260"/>
    <lineage>
        <taxon>Bacteria</taxon>
        <taxon>Pseudomonadati</taxon>
        <taxon>Pseudomonadota</taxon>
        <taxon>Betaproteobacteria</taxon>
        <taxon>Burkholderiales</taxon>
        <taxon>Alcaligenaceae</taxon>
        <taxon>Alcaligenes</taxon>
    </lineage>
</organism>
<gene>
    <name evidence="5" type="ORF">OSH09_12025</name>
</gene>
<dbReference type="Pfam" id="PF14525">
    <property type="entry name" value="AraC_binding_2"/>
    <property type="match status" value="1"/>
</dbReference>
<dbReference type="Pfam" id="PF12833">
    <property type="entry name" value="HTH_18"/>
    <property type="match status" value="1"/>
</dbReference>
<evidence type="ECO:0000256" key="3">
    <source>
        <dbReference type="ARBA" id="ARBA00023163"/>
    </source>
</evidence>
<proteinExistence type="predicted"/>
<reference evidence="5 6" key="1">
    <citation type="submission" date="2022-11" db="EMBL/GenBank/DDBJ databases">
        <title>Biodiversity and phylogenetic relationships of bacteria.</title>
        <authorList>
            <person name="Machado R.A.R."/>
            <person name="Bhat A."/>
            <person name="Loulou A."/>
            <person name="Kallel S."/>
        </authorList>
    </citation>
    <scope>NUCLEOTIDE SEQUENCE [LARGE SCALE GENOMIC DNA]</scope>
    <source>
        <strain evidence="5 6">DSM 13975</strain>
    </source>
</reference>
<dbReference type="RefSeq" id="WP_266121099.1">
    <property type="nucleotide sequence ID" value="NZ_JAPKNA010000003.1"/>
</dbReference>
<dbReference type="InterPro" id="IPR009057">
    <property type="entry name" value="Homeodomain-like_sf"/>
</dbReference>
<dbReference type="InterPro" id="IPR018062">
    <property type="entry name" value="HTH_AraC-typ_CS"/>
</dbReference>
<dbReference type="EMBL" id="JAPKNA010000003">
    <property type="protein sequence ID" value="MCX5464913.1"/>
    <property type="molecule type" value="Genomic_DNA"/>
</dbReference>
<dbReference type="Gene3D" id="1.10.10.60">
    <property type="entry name" value="Homeodomain-like"/>
    <property type="match status" value="1"/>
</dbReference>
<sequence length="327" mass="36473">MEQWSTTAVPAIRRAPYWIEAVNQAYVQLECAVPHRSSDPFFGAITRRELAEVNLSHITSTAQTVLRTPQQISKASEDVFLLSIQLAGAGQLVQDQKIARLKPGELALYDSTRPYELLFDHHFEQYVLSLPGSLLRKRLRNAEDMTACKITTAQSGTARLLSRMITELMDSPPAGGPIVDMAVADGLLSILVATLAENMGSLSLQDESVSLRCDRIKAYVLENLRDPELSISKIAKRLNLTTSTVHRAWEGEPDTLSKWIWSMRLKGAEQDLHRLACSDKTITEIAYHWGFSSSAHFSRAFRQHFGVPPKEARAGRRALFQADSKPS</sequence>
<name>A0ABT3VN37_9BURK</name>
<keyword evidence="1" id="KW-0805">Transcription regulation</keyword>
<dbReference type="InterPro" id="IPR050204">
    <property type="entry name" value="AraC_XylS_family_regulators"/>
</dbReference>
<dbReference type="PANTHER" id="PTHR46796">
    <property type="entry name" value="HTH-TYPE TRANSCRIPTIONAL ACTIVATOR RHAS-RELATED"/>
    <property type="match status" value="1"/>
</dbReference>